<evidence type="ECO:0000313" key="3">
    <source>
        <dbReference type="Proteomes" id="UP000029646"/>
    </source>
</evidence>
<comment type="caution">
    <text evidence="2">The sequence shown here is derived from an EMBL/GenBank/DDBJ whole genome shotgun (WGS) entry which is preliminary data.</text>
</comment>
<feature type="chain" id="PRO_5001867542" evidence="1">
    <location>
        <begin position="22"/>
        <end position="56"/>
    </location>
</feature>
<proteinExistence type="predicted"/>
<reference evidence="2 3" key="1">
    <citation type="journal article" date="2014" name="Genome Announc.">
        <title>Draft Genome Sequence of Marine Flavobacterium Jejuia pallidilutea Strain 11shimoA1 and Pigmentation Mutants.</title>
        <authorList>
            <person name="Takatani N."/>
            <person name="Nakanishi M."/>
            <person name="Meirelles P."/>
            <person name="Mino S."/>
            <person name="Suda W."/>
            <person name="Oshima K."/>
            <person name="Hattori M."/>
            <person name="Ohkuma M."/>
            <person name="Hosokawa M."/>
            <person name="Miyashita K."/>
            <person name="Thompson F.L."/>
            <person name="Niwa A."/>
            <person name="Sawabe T."/>
            <person name="Sawabe T."/>
        </authorList>
    </citation>
    <scope>NUCLEOTIDE SEQUENCE [LARGE SCALE GENOMIC DNA]</scope>
    <source>
        <strain evidence="3">JCM19302</strain>
    </source>
</reference>
<sequence length="56" mass="6335">MHTLKFLFVGFLLLVFNASCSNETTSDEDITENILDTSKVFEAFDVAYGDAERQKI</sequence>
<feature type="signal peptide" evidence="1">
    <location>
        <begin position="1"/>
        <end position="21"/>
    </location>
</feature>
<gene>
    <name evidence="2" type="ORF">JCM19302_2828</name>
</gene>
<protein>
    <submittedName>
        <fullName evidence="2">Uncharacterized protein</fullName>
    </submittedName>
</protein>
<organism evidence="2 3">
    <name type="scientific">Jejuia pallidilutea</name>
    <dbReference type="NCBI Taxonomy" id="504487"/>
    <lineage>
        <taxon>Bacteria</taxon>
        <taxon>Pseudomonadati</taxon>
        <taxon>Bacteroidota</taxon>
        <taxon>Flavobacteriia</taxon>
        <taxon>Flavobacteriales</taxon>
        <taxon>Flavobacteriaceae</taxon>
        <taxon>Jejuia</taxon>
    </lineage>
</organism>
<dbReference type="AlphaFoldDB" id="A0A090W8S6"/>
<accession>A0A090W8S6</accession>
<evidence type="ECO:0000313" key="2">
    <source>
        <dbReference type="EMBL" id="GAL72573.1"/>
    </source>
</evidence>
<dbReference type="Proteomes" id="UP000029646">
    <property type="component" value="Unassembled WGS sequence"/>
</dbReference>
<name>A0A090W8S6_9FLAO</name>
<evidence type="ECO:0000256" key="1">
    <source>
        <dbReference type="SAM" id="SignalP"/>
    </source>
</evidence>
<dbReference type="EMBL" id="BBNS01000027">
    <property type="protein sequence ID" value="GAL72573.1"/>
    <property type="molecule type" value="Genomic_DNA"/>
</dbReference>
<keyword evidence="1" id="KW-0732">Signal</keyword>